<dbReference type="OrthoDB" id="10371343at2759"/>
<dbReference type="EMBL" id="MLAK01000552">
    <property type="protein sequence ID" value="OHT12928.1"/>
    <property type="molecule type" value="Genomic_DNA"/>
</dbReference>
<accession>A0A1J4KPV4</accession>
<keyword evidence="2" id="KW-1185">Reference proteome</keyword>
<dbReference type="GeneID" id="94834082"/>
<gene>
    <name evidence="1" type="ORF">TRFO_17088</name>
</gene>
<evidence type="ECO:0000313" key="1">
    <source>
        <dbReference type="EMBL" id="OHT12928.1"/>
    </source>
</evidence>
<sequence length="242" mass="27253">MSSDSDSGNDGPYVPSQDVLDKIADLQEKRKKISDGLALCDTNADQSPAPQMQQIIDRIDKTISVLKTIPIQLKHYLVRFAIPQSTTNRPLDVRIRIDQMPDSLPLDLNYFIVIKPPFGDTYSTPRVASKMTQVNYVHTFQIPDRSQRSISIAKSNEIVFQIYKYTTQFHIAVGKGKTYFVASAKAPLLPLCFSSHATTALEFVDQDGDPMDYKFEVSMLADEPLIPNNNLVIEEQIDLLKE</sequence>
<dbReference type="VEuPathDB" id="TrichDB:TRFO_17088"/>
<dbReference type="AlphaFoldDB" id="A0A1J4KPV4"/>
<dbReference type="RefSeq" id="XP_068366064.1">
    <property type="nucleotide sequence ID" value="XM_068499378.1"/>
</dbReference>
<organism evidence="1 2">
    <name type="scientific">Tritrichomonas foetus</name>
    <dbReference type="NCBI Taxonomy" id="1144522"/>
    <lineage>
        <taxon>Eukaryota</taxon>
        <taxon>Metamonada</taxon>
        <taxon>Parabasalia</taxon>
        <taxon>Tritrichomonadida</taxon>
        <taxon>Tritrichomonadidae</taxon>
        <taxon>Tritrichomonas</taxon>
    </lineage>
</organism>
<evidence type="ECO:0000313" key="2">
    <source>
        <dbReference type="Proteomes" id="UP000179807"/>
    </source>
</evidence>
<proteinExistence type="predicted"/>
<dbReference type="Proteomes" id="UP000179807">
    <property type="component" value="Unassembled WGS sequence"/>
</dbReference>
<reference evidence="1" key="1">
    <citation type="submission" date="2016-10" db="EMBL/GenBank/DDBJ databases">
        <authorList>
            <person name="Benchimol M."/>
            <person name="Almeida L.G."/>
            <person name="Vasconcelos A.T."/>
            <person name="Perreira-Neves A."/>
            <person name="Rosa I.A."/>
            <person name="Tasca T."/>
            <person name="Bogo M.R."/>
            <person name="de Souza W."/>
        </authorList>
    </citation>
    <scope>NUCLEOTIDE SEQUENCE [LARGE SCALE GENOMIC DNA]</scope>
    <source>
        <strain evidence="1">K</strain>
    </source>
</reference>
<name>A0A1J4KPV4_9EUKA</name>
<comment type="caution">
    <text evidence="1">The sequence shown here is derived from an EMBL/GenBank/DDBJ whole genome shotgun (WGS) entry which is preliminary data.</text>
</comment>
<protein>
    <submittedName>
        <fullName evidence="1">Uncharacterized protein</fullName>
    </submittedName>
</protein>